<proteinExistence type="predicted"/>
<dbReference type="EMBL" id="BAABME010005282">
    <property type="protein sequence ID" value="GAA0165186.1"/>
    <property type="molecule type" value="Genomic_DNA"/>
</dbReference>
<feature type="compositionally biased region" description="Acidic residues" evidence="1">
    <location>
        <begin position="28"/>
        <end position="53"/>
    </location>
</feature>
<feature type="region of interest" description="Disordered" evidence="1">
    <location>
        <begin position="1"/>
        <end position="95"/>
    </location>
</feature>
<feature type="compositionally biased region" description="Basic and acidic residues" evidence="1">
    <location>
        <begin position="54"/>
        <end position="76"/>
    </location>
</feature>
<dbReference type="Proteomes" id="UP001454036">
    <property type="component" value="Unassembled WGS sequence"/>
</dbReference>
<name>A0AAV3QQ86_LITER</name>
<sequence length="151" mass="16667">MGLNSKEEVEASEDIEEKDDESIHNALESDENEDSDSEEEVSLDKDDDILDVPEFDKEVPKDDAELSEEYSKEHVNKGKGPTTTSEDIAEDDSDDVPLAQKRKELRGNLAADAIDDLLERFKQPIGTPGTCSAPKGTRMSVKHGDFVDVVT</sequence>
<organism evidence="2 3">
    <name type="scientific">Lithospermum erythrorhizon</name>
    <name type="common">Purple gromwell</name>
    <name type="synonym">Lithospermum officinale var. erythrorhizon</name>
    <dbReference type="NCBI Taxonomy" id="34254"/>
    <lineage>
        <taxon>Eukaryota</taxon>
        <taxon>Viridiplantae</taxon>
        <taxon>Streptophyta</taxon>
        <taxon>Embryophyta</taxon>
        <taxon>Tracheophyta</taxon>
        <taxon>Spermatophyta</taxon>
        <taxon>Magnoliopsida</taxon>
        <taxon>eudicotyledons</taxon>
        <taxon>Gunneridae</taxon>
        <taxon>Pentapetalae</taxon>
        <taxon>asterids</taxon>
        <taxon>lamiids</taxon>
        <taxon>Boraginales</taxon>
        <taxon>Boraginaceae</taxon>
        <taxon>Boraginoideae</taxon>
        <taxon>Lithospermeae</taxon>
        <taxon>Lithospermum</taxon>
    </lineage>
</organism>
<accession>A0AAV3QQ86</accession>
<evidence type="ECO:0000313" key="2">
    <source>
        <dbReference type="EMBL" id="GAA0165186.1"/>
    </source>
</evidence>
<feature type="compositionally biased region" description="Acidic residues" evidence="1">
    <location>
        <begin position="10"/>
        <end position="20"/>
    </location>
</feature>
<reference evidence="2 3" key="1">
    <citation type="submission" date="2024-01" db="EMBL/GenBank/DDBJ databases">
        <title>The complete chloroplast genome sequence of Lithospermum erythrorhizon: insights into the phylogenetic relationship among Boraginaceae species and the maternal lineages of purple gromwells.</title>
        <authorList>
            <person name="Okada T."/>
            <person name="Watanabe K."/>
        </authorList>
    </citation>
    <scope>NUCLEOTIDE SEQUENCE [LARGE SCALE GENOMIC DNA]</scope>
</reference>
<evidence type="ECO:0000256" key="1">
    <source>
        <dbReference type="SAM" id="MobiDB-lite"/>
    </source>
</evidence>
<keyword evidence="3" id="KW-1185">Reference proteome</keyword>
<dbReference type="AlphaFoldDB" id="A0AAV3QQ86"/>
<protein>
    <submittedName>
        <fullName evidence="2">Uncharacterized protein</fullName>
    </submittedName>
</protein>
<comment type="caution">
    <text evidence="2">The sequence shown here is derived from an EMBL/GenBank/DDBJ whole genome shotgun (WGS) entry which is preliminary data.</text>
</comment>
<gene>
    <name evidence="2" type="ORF">LIER_20651</name>
</gene>
<evidence type="ECO:0000313" key="3">
    <source>
        <dbReference type="Proteomes" id="UP001454036"/>
    </source>
</evidence>